<dbReference type="PANTHER" id="PTHR43791:SF12">
    <property type="entry name" value="MAJOR FACILITATOR SUPERFAMILY (MFS) PROFILE DOMAIN-CONTAINING PROTEIN"/>
    <property type="match status" value="1"/>
</dbReference>
<proteinExistence type="predicted"/>
<evidence type="ECO:0000256" key="1">
    <source>
        <dbReference type="ARBA" id="ARBA00004141"/>
    </source>
</evidence>
<dbReference type="PANTHER" id="PTHR43791">
    <property type="entry name" value="PERMEASE-RELATED"/>
    <property type="match status" value="1"/>
</dbReference>
<feature type="transmembrane region" description="Helical" evidence="7">
    <location>
        <begin position="347"/>
        <end position="368"/>
    </location>
</feature>
<protein>
    <recommendedName>
        <fullName evidence="10">Major facilitator superfamily transporter</fullName>
    </recommendedName>
</protein>
<comment type="subcellular location">
    <subcellularLocation>
        <location evidence="1">Membrane</location>
        <topology evidence="1">Multi-pass membrane protein</topology>
    </subcellularLocation>
</comment>
<keyword evidence="9" id="KW-1185">Reference proteome</keyword>
<sequence>MSTPVTKNDSGSEKPDVVHQDDALFRTTSEAGPEKPIPRVGKVDYSGAYEKTDPKEIALVKKLDKWIMPMLWSMYWLNYLDRNAIALARLNDLEEDLNLSSTQYQTALTALSKDFVGLLLTRFFLGVTEAPYYPGAVYILSVFYNRKEIATRIAILYTGNVLATAFAGLIAAGVFHGMDNAMGLAGWQWLFILQGAVTFVIALVGYFVLPDFPLTTKWLTPEERQLAYNRMELDTVQNKGETGTLAGLKQAARDPLVWVFAAMAHMHLAANGFKNFFPTVVETLGLGETVTLVLTCPPYLIAGAVTILLSWSSGRFNERTWHITVSKTVAIIGFVAAAATLNMAGRYVAMVIFTIGTYGVNSLILGWCGSVCGQTKEKKSASIAIVTTIMNASFIWTPYLWPKSDEPRYAIAMGASAGFSLATFLLAWLAKFLLVRRNNKLRQSNNETTTFYVY</sequence>
<organism evidence="8 9">
    <name type="scientific">Diaporthe eres</name>
    <name type="common">Phomopsis oblonga</name>
    <dbReference type="NCBI Taxonomy" id="83184"/>
    <lineage>
        <taxon>Eukaryota</taxon>
        <taxon>Fungi</taxon>
        <taxon>Dikarya</taxon>
        <taxon>Ascomycota</taxon>
        <taxon>Pezizomycotina</taxon>
        <taxon>Sordariomycetes</taxon>
        <taxon>Sordariomycetidae</taxon>
        <taxon>Diaporthales</taxon>
        <taxon>Diaporthaceae</taxon>
        <taxon>Diaporthe</taxon>
        <taxon>Diaporthe eres species complex</taxon>
    </lineage>
</organism>
<evidence type="ECO:0000256" key="2">
    <source>
        <dbReference type="ARBA" id="ARBA00022448"/>
    </source>
</evidence>
<evidence type="ECO:0000313" key="8">
    <source>
        <dbReference type="EMBL" id="KAK7742560.1"/>
    </source>
</evidence>
<keyword evidence="3 7" id="KW-0812">Transmembrane</keyword>
<evidence type="ECO:0000256" key="6">
    <source>
        <dbReference type="SAM" id="MobiDB-lite"/>
    </source>
</evidence>
<evidence type="ECO:0000256" key="5">
    <source>
        <dbReference type="ARBA" id="ARBA00023136"/>
    </source>
</evidence>
<feature type="region of interest" description="Disordered" evidence="6">
    <location>
        <begin position="1"/>
        <end position="37"/>
    </location>
</feature>
<evidence type="ECO:0008006" key="10">
    <source>
        <dbReference type="Google" id="ProtNLM"/>
    </source>
</evidence>
<dbReference type="InterPro" id="IPR011701">
    <property type="entry name" value="MFS"/>
</dbReference>
<feature type="transmembrane region" description="Helical" evidence="7">
    <location>
        <begin position="380"/>
        <end position="399"/>
    </location>
</feature>
<feature type="transmembrane region" description="Helical" evidence="7">
    <location>
        <begin position="154"/>
        <end position="175"/>
    </location>
</feature>
<feature type="transmembrane region" description="Helical" evidence="7">
    <location>
        <begin position="256"/>
        <end position="277"/>
    </location>
</feature>
<dbReference type="InterPro" id="IPR036259">
    <property type="entry name" value="MFS_trans_sf"/>
</dbReference>
<dbReference type="EMBL" id="JAKNSF020000001">
    <property type="protein sequence ID" value="KAK7742560.1"/>
    <property type="molecule type" value="Genomic_DNA"/>
</dbReference>
<feature type="transmembrane region" description="Helical" evidence="7">
    <location>
        <begin position="187"/>
        <end position="209"/>
    </location>
</feature>
<name>A0ABR1PQ55_DIAER</name>
<accession>A0ABR1PQ55</accession>
<comment type="caution">
    <text evidence="8">The sequence shown here is derived from an EMBL/GenBank/DDBJ whole genome shotgun (WGS) entry which is preliminary data.</text>
</comment>
<evidence type="ECO:0000256" key="4">
    <source>
        <dbReference type="ARBA" id="ARBA00022989"/>
    </source>
</evidence>
<reference evidence="8 9" key="1">
    <citation type="submission" date="2024-02" db="EMBL/GenBank/DDBJ databases">
        <title>De novo assembly and annotation of 12 fungi associated with fruit tree decline syndrome in Ontario, Canada.</title>
        <authorList>
            <person name="Sulman M."/>
            <person name="Ellouze W."/>
            <person name="Ilyukhin E."/>
        </authorList>
    </citation>
    <scope>NUCLEOTIDE SEQUENCE [LARGE SCALE GENOMIC DNA]</scope>
    <source>
        <strain evidence="8 9">M169</strain>
    </source>
</reference>
<dbReference type="Pfam" id="PF07690">
    <property type="entry name" value="MFS_1"/>
    <property type="match status" value="1"/>
</dbReference>
<dbReference type="Proteomes" id="UP001430848">
    <property type="component" value="Unassembled WGS sequence"/>
</dbReference>
<feature type="transmembrane region" description="Helical" evidence="7">
    <location>
        <begin position="321"/>
        <end position="341"/>
    </location>
</feature>
<feature type="compositionally biased region" description="Basic and acidic residues" evidence="6">
    <location>
        <begin position="10"/>
        <end position="24"/>
    </location>
</feature>
<evidence type="ECO:0000256" key="3">
    <source>
        <dbReference type="ARBA" id="ARBA00022692"/>
    </source>
</evidence>
<evidence type="ECO:0000256" key="7">
    <source>
        <dbReference type="SAM" id="Phobius"/>
    </source>
</evidence>
<keyword evidence="5 7" id="KW-0472">Membrane</keyword>
<evidence type="ECO:0000313" key="9">
    <source>
        <dbReference type="Proteomes" id="UP001430848"/>
    </source>
</evidence>
<keyword evidence="4 7" id="KW-1133">Transmembrane helix</keyword>
<dbReference type="Gene3D" id="1.20.1250.20">
    <property type="entry name" value="MFS general substrate transporter like domains"/>
    <property type="match status" value="2"/>
</dbReference>
<dbReference type="SUPFAM" id="SSF103473">
    <property type="entry name" value="MFS general substrate transporter"/>
    <property type="match status" value="1"/>
</dbReference>
<feature type="transmembrane region" description="Helical" evidence="7">
    <location>
        <begin position="289"/>
        <end position="309"/>
    </location>
</feature>
<keyword evidence="2" id="KW-0813">Transport</keyword>
<gene>
    <name evidence="8" type="ORF">SLS63_000124</name>
</gene>
<feature type="transmembrane region" description="Helical" evidence="7">
    <location>
        <begin position="411"/>
        <end position="434"/>
    </location>
</feature>